<feature type="transmembrane region" description="Helical" evidence="1">
    <location>
        <begin position="388"/>
        <end position="413"/>
    </location>
</feature>
<accession>A0A4S4NBH5</accession>
<feature type="transmembrane region" description="Helical" evidence="1">
    <location>
        <begin position="21"/>
        <end position="45"/>
    </location>
</feature>
<comment type="caution">
    <text evidence="3">The sequence shown here is derived from an EMBL/GenBank/DDBJ whole genome shotgun (WGS) entry which is preliminary data.</text>
</comment>
<dbReference type="EMBL" id="SRKY01000002">
    <property type="protein sequence ID" value="THH36679.1"/>
    <property type="molecule type" value="Genomic_DNA"/>
</dbReference>
<proteinExistence type="predicted"/>
<evidence type="ECO:0000313" key="3">
    <source>
        <dbReference type="EMBL" id="THH36679.1"/>
    </source>
</evidence>
<feature type="transmembrane region" description="Helical" evidence="1">
    <location>
        <begin position="168"/>
        <end position="201"/>
    </location>
</feature>
<dbReference type="PANTHER" id="PTHR35342">
    <property type="entry name" value="TRICARBOXYLIC TRANSPORT PROTEIN"/>
    <property type="match status" value="1"/>
</dbReference>
<feature type="transmembrane region" description="Helical" evidence="1">
    <location>
        <begin position="144"/>
        <end position="161"/>
    </location>
</feature>
<evidence type="ECO:0000313" key="4">
    <source>
        <dbReference type="Proteomes" id="UP000306602"/>
    </source>
</evidence>
<dbReference type="OrthoDB" id="9791872at2"/>
<feature type="transmembrane region" description="Helical" evidence="1">
    <location>
        <begin position="425"/>
        <end position="441"/>
    </location>
</feature>
<keyword evidence="1" id="KW-0812">Transmembrane</keyword>
<protein>
    <recommendedName>
        <fullName evidence="2">DUF112 domain-containing protein</fullName>
    </recommendedName>
</protein>
<feature type="transmembrane region" description="Helical" evidence="1">
    <location>
        <begin position="221"/>
        <end position="238"/>
    </location>
</feature>
<feature type="transmembrane region" description="Helical" evidence="1">
    <location>
        <begin position="51"/>
        <end position="71"/>
    </location>
</feature>
<gene>
    <name evidence="3" type="ORF">E4Z66_06930</name>
</gene>
<dbReference type="InterPro" id="IPR002823">
    <property type="entry name" value="DUF112_TM"/>
</dbReference>
<name>A0A4S4NBH5_9RHOB</name>
<keyword evidence="1" id="KW-0472">Membrane</keyword>
<keyword evidence="1" id="KW-1133">Transmembrane helix</keyword>
<dbReference type="RefSeq" id="WP_136462280.1">
    <property type="nucleotide sequence ID" value="NZ_SRKY01000002.1"/>
</dbReference>
<dbReference type="AlphaFoldDB" id="A0A4S4NBH5"/>
<dbReference type="Proteomes" id="UP000306602">
    <property type="component" value="Unassembled WGS sequence"/>
</dbReference>
<feature type="domain" description="DUF112" evidence="2">
    <location>
        <begin position="32"/>
        <end position="474"/>
    </location>
</feature>
<keyword evidence="4" id="KW-1185">Reference proteome</keyword>
<sequence>MTVFDYIWLGILAVFQGPEAFSLFGVAISMTIVMVLSGFLLGIAVGATPGLAGPMAMAISLPILISVFGFSPDALLPVMGFLIGVMKGATIGGAVPAILFNTPGTPDSYMTTLDGYPMTRAGYAKKALKIAHFSSATGDTFSDIVLILTAPFLALLVEAYLDLPEKTALLIFSLGFIASVVGGSVGKGVISMGLGLLAVFIGTGEDFYPRLSMGTQALAQGFPIATSVLGVLVLGEVFKSLDDLWQDRRNTRETQAPTQAADQSLRWSDIRKLLPYIGRSAVIGTAIGALPGIGSTLAATMGYGSSARRHAAKRPEATQFGQGAAEGIAATEAANSSVSGANMIPVLSLGIPGNAAAVFLILATESIGGFNPGPTVFKFTTDTVNPELVMAFGLFTIMMIANLFNWTIGGAFMRVVGVMARVPKHLLLPVVLMLTLTAIYVQETRLSAMWAAIGFGLLGYLMRRVGMSPLPFVIAFILGDKLEETARQAFAATGGDPWFLFTNPIAAVLVGLTLLVLVLAIRKPTEIKP</sequence>
<feature type="transmembrane region" description="Helical" evidence="1">
    <location>
        <begin position="78"/>
        <end position="100"/>
    </location>
</feature>
<evidence type="ECO:0000259" key="2">
    <source>
        <dbReference type="Pfam" id="PF01970"/>
    </source>
</evidence>
<reference evidence="3 4" key="1">
    <citation type="submission" date="2019-04" db="EMBL/GenBank/DDBJ databases">
        <title>Shimia ponticola sp. nov., isolated from seawater.</title>
        <authorList>
            <person name="Kim Y.-O."/>
            <person name="Yoon J.-H."/>
        </authorList>
    </citation>
    <scope>NUCLEOTIDE SEQUENCE [LARGE SCALE GENOMIC DNA]</scope>
    <source>
        <strain evidence="3 4">MYP11</strain>
    </source>
</reference>
<evidence type="ECO:0000256" key="1">
    <source>
        <dbReference type="SAM" id="Phobius"/>
    </source>
</evidence>
<dbReference type="Pfam" id="PF01970">
    <property type="entry name" value="TctA"/>
    <property type="match status" value="1"/>
</dbReference>
<feature type="transmembrane region" description="Helical" evidence="1">
    <location>
        <begin position="448"/>
        <end position="478"/>
    </location>
</feature>
<dbReference type="PANTHER" id="PTHR35342:SF5">
    <property type="entry name" value="TRICARBOXYLIC TRANSPORT PROTEIN"/>
    <property type="match status" value="1"/>
</dbReference>
<feature type="transmembrane region" description="Helical" evidence="1">
    <location>
        <begin position="498"/>
        <end position="521"/>
    </location>
</feature>
<organism evidence="3 4">
    <name type="scientific">Aliishimia ponticola</name>
    <dbReference type="NCBI Taxonomy" id="2499833"/>
    <lineage>
        <taxon>Bacteria</taxon>
        <taxon>Pseudomonadati</taxon>
        <taxon>Pseudomonadota</taxon>
        <taxon>Alphaproteobacteria</taxon>
        <taxon>Rhodobacterales</taxon>
        <taxon>Paracoccaceae</taxon>
        <taxon>Aliishimia</taxon>
    </lineage>
</organism>